<accession>A0A8J3VFB8</accession>
<keyword evidence="1" id="KW-0732">Signal</keyword>
<dbReference type="CDD" id="cd13569">
    <property type="entry name" value="PBP2_TAXI_TRAP_like_1"/>
    <property type="match status" value="1"/>
</dbReference>
<feature type="signal peptide" evidence="1">
    <location>
        <begin position="1"/>
        <end position="21"/>
    </location>
</feature>
<reference evidence="2" key="1">
    <citation type="submission" date="2021-01" db="EMBL/GenBank/DDBJ databases">
        <title>Whole genome shotgun sequence of Planotetraspora thailandica NBRC 104271.</title>
        <authorList>
            <person name="Komaki H."/>
            <person name="Tamura T."/>
        </authorList>
    </citation>
    <scope>NUCLEOTIDE SEQUENCE</scope>
    <source>
        <strain evidence="2">NBRC 104271</strain>
    </source>
</reference>
<dbReference type="AlphaFoldDB" id="A0A8J3VFB8"/>
<keyword evidence="3" id="KW-1185">Reference proteome</keyword>
<gene>
    <name evidence="2" type="ORF">Pth03_57940</name>
</gene>
<evidence type="ECO:0000313" key="2">
    <source>
        <dbReference type="EMBL" id="GII57405.1"/>
    </source>
</evidence>
<dbReference type="Proteomes" id="UP000605992">
    <property type="component" value="Unassembled WGS sequence"/>
</dbReference>
<comment type="caution">
    <text evidence="2">The sequence shown here is derived from an EMBL/GenBank/DDBJ whole genome shotgun (WGS) entry which is preliminary data.</text>
</comment>
<dbReference type="NCBIfam" id="TIGR02122">
    <property type="entry name" value="TRAP_TAXI"/>
    <property type="match status" value="1"/>
</dbReference>
<evidence type="ECO:0000313" key="3">
    <source>
        <dbReference type="Proteomes" id="UP000605992"/>
    </source>
</evidence>
<protein>
    <submittedName>
        <fullName evidence="2">C4-dicarboxylate ABC transporter substrate-binding protein</fullName>
    </submittedName>
</protein>
<dbReference type="Gene3D" id="3.40.190.10">
    <property type="entry name" value="Periplasmic binding protein-like II"/>
    <property type="match status" value="2"/>
</dbReference>
<name>A0A8J3VFB8_9ACTN</name>
<evidence type="ECO:0000256" key="1">
    <source>
        <dbReference type="SAM" id="SignalP"/>
    </source>
</evidence>
<dbReference type="PANTHER" id="PTHR42941">
    <property type="entry name" value="SLL1037 PROTEIN"/>
    <property type="match status" value="1"/>
</dbReference>
<dbReference type="PROSITE" id="PS51257">
    <property type="entry name" value="PROKAR_LIPOPROTEIN"/>
    <property type="match status" value="1"/>
</dbReference>
<dbReference type="PANTHER" id="PTHR42941:SF1">
    <property type="entry name" value="SLL1037 PROTEIN"/>
    <property type="match status" value="1"/>
</dbReference>
<organism evidence="2 3">
    <name type="scientific">Planotetraspora thailandica</name>
    <dbReference type="NCBI Taxonomy" id="487172"/>
    <lineage>
        <taxon>Bacteria</taxon>
        <taxon>Bacillati</taxon>
        <taxon>Actinomycetota</taxon>
        <taxon>Actinomycetes</taxon>
        <taxon>Streptosporangiales</taxon>
        <taxon>Streptosporangiaceae</taxon>
        <taxon>Planotetraspora</taxon>
    </lineage>
</organism>
<dbReference type="Pfam" id="PF16868">
    <property type="entry name" value="NMT1_3"/>
    <property type="match status" value="1"/>
</dbReference>
<dbReference type="EMBL" id="BOOR01000051">
    <property type="protein sequence ID" value="GII57405.1"/>
    <property type="molecule type" value="Genomic_DNA"/>
</dbReference>
<sequence length="324" mass="32997">MRGTKALRRLVALAAAGALIAGCGGDRSGTQGGGTRLSIATGNTTGVYYVLGGGLAEQIGKNIPGYQATAEATGASVENIQRVVKGQSDIAFTLADTAADAVAGTGSFGGPHPIRAIARLYDNYTHVLARADVGVKSVADLKGKRVSTGSPNSGTEVIALRLLAAAGLDPDKDVARQALSLPETVQGLKDGTLDALVWSGGLPTAGITDLVTGMGDDVVFVPLDDLLGAMRGAHGPVYVGGAIPKATYGTASDVPAIAVPNLLVVNEKMDPALAENLTRLLFDHKADLERVHSAAKDITRGNAPKTEPVPLHDGAKKYYGVTGG</sequence>
<feature type="chain" id="PRO_5038558832" evidence="1">
    <location>
        <begin position="22"/>
        <end position="324"/>
    </location>
</feature>
<dbReference type="RefSeq" id="WP_203947531.1">
    <property type="nucleotide sequence ID" value="NZ_BOOR01000051.1"/>
</dbReference>
<proteinExistence type="predicted"/>
<dbReference type="SUPFAM" id="SSF53850">
    <property type="entry name" value="Periplasmic binding protein-like II"/>
    <property type="match status" value="1"/>
</dbReference>
<dbReference type="InterPro" id="IPR011852">
    <property type="entry name" value="TRAP_TAXI"/>
</dbReference>